<reference evidence="1" key="1">
    <citation type="journal article" date="2020" name="mSystems">
        <title>Genome- and Community-Level Interaction Insights into Carbon Utilization and Element Cycling Functions of Hydrothermarchaeota in Hydrothermal Sediment.</title>
        <authorList>
            <person name="Zhou Z."/>
            <person name="Liu Y."/>
            <person name="Xu W."/>
            <person name="Pan J."/>
            <person name="Luo Z.H."/>
            <person name="Li M."/>
        </authorList>
    </citation>
    <scope>NUCLEOTIDE SEQUENCE [LARGE SCALE GENOMIC DNA]</scope>
    <source>
        <strain evidence="1">SpSt-8</strain>
    </source>
</reference>
<sequence length="316" mass="33506">MMEDVAELVSGVLLPLVEDTPPRFRSAAAAMLALALARCGADYRPALSRVRSSYLRALVHAELPVYLPGEWRLHLSRALRHAVGLSPSRKCVVLARLAESACALGIQPDGYLGAALASVWVCSRGARARLAVVLAGCGRVEEALGLVGDQPAAAVEVAVRAPWHPGAARAGVEAVQRIRSWRRRVAMISRLLVGGVTGGAKPDEVARGLASVLPLRGTIEDVYLSLVISRNLAEAGWAGLARGRVEQLLGTSLPLDVLPHWVAELYLQVAYHYAGLPAALRLAEGAGPLRGYLSASLVEYATSFYARSGRGEEVCG</sequence>
<dbReference type="EMBL" id="DTIB01000106">
    <property type="protein sequence ID" value="HGB25652.1"/>
    <property type="molecule type" value="Genomic_DNA"/>
</dbReference>
<dbReference type="AlphaFoldDB" id="A0A7C3SLV3"/>
<protein>
    <submittedName>
        <fullName evidence="1">Uncharacterized protein</fullName>
    </submittedName>
</protein>
<name>A0A7C3SLV3_THEPE</name>
<evidence type="ECO:0000313" key="1">
    <source>
        <dbReference type="EMBL" id="HGB25652.1"/>
    </source>
</evidence>
<organism evidence="1">
    <name type="scientific">Thermofilum pendens</name>
    <dbReference type="NCBI Taxonomy" id="2269"/>
    <lineage>
        <taxon>Archaea</taxon>
        <taxon>Thermoproteota</taxon>
        <taxon>Thermoprotei</taxon>
        <taxon>Thermofilales</taxon>
        <taxon>Thermofilaceae</taxon>
        <taxon>Thermofilum</taxon>
    </lineage>
</organism>
<gene>
    <name evidence="1" type="ORF">ENV88_06495</name>
</gene>
<accession>A0A7C3SLV3</accession>
<proteinExistence type="predicted"/>
<comment type="caution">
    <text evidence="1">The sequence shown here is derived from an EMBL/GenBank/DDBJ whole genome shotgun (WGS) entry which is preliminary data.</text>
</comment>